<evidence type="ECO:0000256" key="7">
    <source>
        <dbReference type="PIRSR" id="PIRSR600715-1"/>
    </source>
</evidence>
<feature type="binding site" evidence="7">
    <location>
        <position position="165"/>
    </location>
    <ligand>
        <name>Mg(2+)</name>
        <dbReference type="ChEBI" id="CHEBI:18420"/>
    </ligand>
</feature>
<accession>A0A1M5GFY8</accession>
<dbReference type="EMBL" id="FQUU01000032">
    <property type="protein sequence ID" value="SHG02633.1"/>
    <property type="molecule type" value="Genomic_DNA"/>
</dbReference>
<dbReference type="PROSITE" id="PS01348">
    <property type="entry name" value="MRAY_2"/>
    <property type="match status" value="1"/>
</dbReference>
<dbReference type="PANTHER" id="PTHR22926:SF3">
    <property type="entry name" value="UNDECAPRENYL-PHOSPHATE ALPHA-N-ACETYLGLUCOSAMINYL 1-PHOSPHATE TRANSFERASE"/>
    <property type="match status" value="1"/>
</dbReference>
<feature type="transmembrane region" description="Helical" evidence="8">
    <location>
        <begin position="12"/>
        <end position="37"/>
    </location>
</feature>
<keyword evidence="7" id="KW-0460">Magnesium</keyword>
<feature type="transmembrane region" description="Helical" evidence="8">
    <location>
        <begin position="144"/>
        <end position="166"/>
    </location>
</feature>
<feature type="transmembrane region" description="Helical" evidence="8">
    <location>
        <begin position="58"/>
        <end position="79"/>
    </location>
</feature>
<evidence type="ECO:0000256" key="8">
    <source>
        <dbReference type="SAM" id="Phobius"/>
    </source>
</evidence>
<feature type="transmembrane region" description="Helical" evidence="8">
    <location>
        <begin position="308"/>
        <end position="327"/>
    </location>
</feature>
<sequence length="370" mass="40468">MLQLLNQINLNFSAFKFSILAFVTAFIIAMLVMPPLIRVVNRFHLFDVPDDRKEHITPIPTMGGIASFLSLIVACLLWYRFTNDILTISFFFSICTLFAVGIMDDIRNMPARYKLVIQAAVACLIAFSGIRIESFNGLFGIEQLPVAAQYTITIITITGITNAFNLIDGIDGLAGGIGFMSLIILGIILNLCKDGNSAIIAFALGGGLLGFLYYNFNPARIFMGDTGSLVLGFVVAVLSIEIIQLNSGLHYGVIISNAPVFALAVVAIPVFDTLRVFTIRTWQGRSPFSPDKNHIHHLLTNNGWSHSFTSRTICLLHGFLLASGYFLKNIPQLPAIGILIAIMLLATFIFQRLKPGSSTLIPSAERSMAS</sequence>
<feature type="transmembrane region" description="Helical" evidence="8">
    <location>
        <begin position="333"/>
        <end position="350"/>
    </location>
</feature>
<gene>
    <name evidence="9" type="ORF">SAMN02745131_04138</name>
</gene>
<feature type="transmembrane region" description="Helical" evidence="8">
    <location>
        <begin position="197"/>
        <end position="216"/>
    </location>
</feature>
<evidence type="ECO:0000256" key="4">
    <source>
        <dbReference type="ARBA" id="ARBA00022692"/>
    </source>
</evidence>
<evidence type="ECO:0000256" key="1">
    <source>
        <dbReference type="ARBA" id="ARBA00004651"/>
    </source>
</evidence>
<keyword evidence="3 9" id="KW-0808">Transferase</keyword>
<name>A0A1M5GFY8_9BACT</name>
<dbReference type="OrthoDB" id="9783652at2"/>
<dbReference type="CDD" id="cd06853">
    <property type="entry name" value="GT_WecA_like"/>
    <property type="match status" value="1"/>
</dbReference>
<keyword evidence="7" id="KW-0479">Metal-binding</keyword>
<comment type="cofactor">
    <cofactor evidence="7">
        <name>Mg(2+)</name>
        <dbReference type="ChEBI" id="CHEBI:18420"/>
    </cofactor>
</comment>
<comment type="subcellular location">
    <subcellularLocation>
        <location evidence="1">Cell membrane</location>
        <topology evidence="1">Multi-pass membrane protein</topology>
    </subcellularLocation>
</comment>
<feature type="transmembrane region" description="Helical" evidence="8">
    <location>
        <begin position="251"/>
        <end position="271"/>
    </location>
</feature>
<keyword evidence="2" id="KW-1003">Cell membrane</keyword>
<dbReference type="Proteomes" id="UP000184048">
    <property type="component" value="Unassembled WGS sequence"/>
</dbReference>
<evidence type="ECO:0000313" key="9">
    <source>
        <dbReference type="EMBL" id="SHG02633.1"/>
    </source>
</evidence>
<evidence type="ECO:0000313" key="10">
    <source>
        <dbReference type="Proteomes" id="UP000184048"/>
    </source>
</evidence>
<proteinExistence type="predicted"/>
<evidence type="ECO:0000256" key="3">
    <source>
        <dbReference type="ARBA" id="ARBA00022679"/>
    </source>
</evidence>
<feature type="transmembrane region" description="Helical" evidence="8">
    <location>
        <begin position="115"/>
        <end position="132"/>
    </location>
</feature>
<evidence type="ECO:0000256" key="6">
    <source>
        <dbReference type="ARBA" id="ARBA00023136"/>
    </source>
</evidence>
<organism evidence="9 10">
    <name type="scientific">Flavisolibacter ginsengisoli DSM 18119</name>
    <dbReference type="NCBI Taxonomy" id="1121884"/>
    <lineage>
        <taxon>Bacteria</taxon>
        <taxon>Pseudomonadati</taxon>
        <taxon>Bacteroidota</taxon>
        <taxon>Chitinophagia</taxon>
        <taxon>Chitinophagales</taxon>
        <taxon>Chitinophagaceae</taxon>
        <taxon>Flavisolibacter</taxon>
    </lineage>
</organism>
<keyword evidence="10" id="KW-1185">Reference proteome</keyword>
<dbReference type="PANTHER" id="PTHR22926">
    <property type="entry name" value="PHOSPHO-N-ACETYLMURAMOYL-PENTAPEPTIDE-TRANSFERASE"/>
    <property type="match status" value="1"/>
</dbReference>
<dbReference type="GO" id="GO:0046872">
    <property type="term" value="F:metal ion binding"/>
    <property type="evidence" value="ECO:0007669"/>
    <property type="project" value="UniProtKB-KW"/>
</dbReference>
<feature type="transmembrane region" description="Helical" evidence="8">
    <location>
        <begin position="228"/>
        <end position="245"/>
    </location>
</feature>
<evidence type="ECO:0000256" key="2">
    <source>
        <dbReference type="ARBA" id="ARBA00022475"/>
    </source>
</evidence>
<dbReference type="GO" id="GO:0071555">
    <property type="term" value="P:cell wall organization"/>
    <property type="evidence" value="ECO:0007669"/>
    <property type="project" value="TreeGrafter"/>
</dbReference>
<keyword evidence="4 8" id="KW-0812">Transmembrane</keyword>
<keyword evidence="5 8" id="KW-1133">Transmembrane helix</keyword>
<dbReference type="GO" id="GO:0005886">
    <property type="term" value="C:plasma membrane"/>
    <property type="evidence" value="ECO:0007669"/>
    <property type="project" value="UniProtKB-SubCell"/>
</dbReference>
<dbReference type="GO" id="GO:0044038">
    <property type="term" value="P:cell wall macromolecule biosynthetic process"/>
    <property type="evidence" value="ECO:0007669"/>
    <property type="project" value="TreeGrafter"/>
</dbReference>
<dbReference type="Pfam" id="PF00953">
    <property type="entry name" value="Glycos_transf_4"/>
    <property type="match status" value="1"/>
</dbReference>
<dbReference type="RefSeq" id="WP_072837245.1">
    <property type="nucleotide sequence ID" value="NZ_FQUU01000032.1"/>
</dbReference>
<protein>
    <submittedName>
        <fullName evidence="9">UDP-N-acetylmuramyl pentapeptide phosphotransferase/UDP-N-acetylglucosamine-1-phosphate transferase</fullName>
    </submittedName>
</protein>
<dbReference type="InterPro" id="IPR000715">
    <property type="entry name" value="Glycosyl_transferase_4"/>
</dbReference>
<dbReference type="GO" id="GO:0016780">
    <property type="term" value="F:phosphotransferase activity, for other substituted phosphate groups"/>
    <property type="evidence" value="ECO:0007669"/>
    <property type="project" value="InterPro"/>
</dbReference>
<feature type="transmembrane region" description="Helical" evidence="8">
    <location>
        <begin position="85"/>
        <end position="103"/>
    </location>
</feature>
<feature type="binding site" evidence="7">
    <location>
        <position position="225"/>
    </location>
    <ligand>
        <name>Mg(2+)</name>
        <dbReference type="ChEBI" id="CHEBI:18420"/>
    </ligand>
</feature>
<feature type="transmembrane region" description="Helical" evidence="8">
    <location>
        <begin position="173"/>
        <end position="191"/>
    </location>
</feature>
<evidence type="ECO:0000256" key="5">
    <source>
        <dbReference type="ARBA" id="ARBA00022989"/>
    </source>
</evidence>
<keyword evidence="6 8" id="KW-0472">Membrane</keyword>
<dbReference type="InterPro" id="IPR018480">
    <property type="entry name" value="PNAcMuramoyl-5peptid_Trfase_CS"/>
</dbReference>
<dbReference type="GO" id="GO:0009103">
    <property type="term" value="P:lipopolysaccharide biosynthetic process"/>
    <property type="evidence" value="ECO:0007669"/>
    <property type="project" value="TreeGrafter"/>
</dbReference>
<dbReference type="STRING" id="1121884.SAMN02745131_04138"/>
<reference evidence="9 10" key="1">
    <citation type="submission" date="2016-11" db="EMBL/GenBank/DDBJ databases">
        <authorList>
            <person name="Jaros S."/>
            <person name="Januszkiewicz K."/>
            <person name="Wedrychowicz H."/>
        </authorList>
    </citation>
    <scope>NUCLEOTIDE SEQUENCE [LARGE SCALE GENOMIC DNA]</scope>
    <source>
        <strain evidence="9 10">DSM 18119</strain>
    </source>
</reference>
<dbReference type="AlphaFoldDB" id="A0A1M5GFY8"/>